<reference evidence="4" key="1">
    <citation type="submission" date="2023-02" db="EMBL/GenBank/DDBJ databases">
        <title>Genome of toxic invasive species Heracleum sosnowskyi carries increased number of genes despite the absence of recent whole-genome duplications.</title>
        <authorList>
            <person name="Schelkunov M."/>
            <person name="Shtratnikova V."/>
            <person name="Makarenko M."/>
            <person name="Klepikova A."/>
            <person name="Omelchenko D."/>
            <person name="Novikova G."/>
            <person name="Obukhova E."/>
            <person name="Bogdanov V."/>
            <person name="Penin A."/>
            <person name="Logacheva M."/>
        </authorList>
    </citation>
    <scope>NUCLEOTIDE SEQUENCE</scope>
    <source>
        <strain evidence="4">Hsosn_3</strain>
        <tissue evidence="4">Leaf</tissue>
    </source>
</reference>
<evidence type="ECO:0000256" key="2">
    <source>
        <dbReference type="SAM" id="SignalP"/>
    </source>
</evidence>
<feature type="signal peptide" evidence="2">
    <location>
        <begin position="1"/>
        <end position="20"/>
    </location>
</feature>
<keyword evidence="1" id="KW-0472">Membrane</keyword>
<reference evidence="4" key="2">
    <citation type="submission" date="2023-05" db="EMBL/GenBank/DDBJ databases">
        <authorList>
            <person name="Schelkunov M.I."/>
        </authorList>
    </citation>
    <scope>NUCLEOTIDE SEQUENCE</scope>
    <source>
        <strain evidence="4">Hsosn_3</strain>
        <tissue evidence="4">Leaf</tissue>
    </source>
</reference>
<proteinExistence type="predicted"/>
<evidence type="ECO:0000313" key="5">
    <source>
        <dbReference type="Proteomes" id="UP001237642"/>
    </source>
</evidence>
<organism evidence="4 5">
    <name type="scientific">Heracleum sosnowskyi</name>
    <dbReference type="NCBI Taxonomy" id="360622"/>
    <lineage>
        <taxon>Eukaryota</taxon>
        <taxon>Viridiplantae</taxon>
        <taxon>Streptophyta</taxon>
        <taxon>Embryophyta</taxon>
        <taxon>Tracheophyta</taxon>
        <taxon>Spermatophyta</taxon>
        <taxon>Magnoliopsida</taxon>
        <taxon>eudicotyledons</taxon>
        <taxon>Gunneridae</taxon>
        <taxon>Pentapetalae</taxon>
        <taxon>asterids</taxon>
        <taxon>campanulids</taxon>
        <taxon>Apiales</taxon>
        <taxon>Apiaceae</taxon>
        <taxon>Apioideae</taxon>
        <taxon>apioid superclade</taxon>
        <taxon>Tordylieae</taxon>
        <taxon>Tordyliinae</taxon>
        <taxon>Heracleum</taxon>
    </lineage>
</organism>
<gene>
    <name evidence="4" type="ORF">POM88_024441</name>
</gene>
<accession>A0AAD8I445</accession>
<keyword evidence="1" id="KW-1133">Transmembrane helix</keyword>
<dbReference type="PANTHER" id="PTHR23019:SF0">
    <property type="entry name" value="NUCLEAR PORE MEMBRANE GLYCOPROTEIN 210"/>
    <property type="match status" value="1"/>
</dbReference>
<sequence length="188" mass="21302">MKTFQLICYLILLLVSTTESRPAPGREKDTRVLVNASSGTAIFRGGFGVLEMDHTSVRLNLTTHFDKSDVNIVINNTTDVDVRWQGSDQLVIQKERQVGAEYEVRVSSVEGLKDKVIISLAANGERVEIYVNYEFEKRIPLPPPDSYRDIFIKVFCFTLVFLVVFYVPASYSEIKETEQPRSCVTGKE</sequence>
<evidence type="ECO:0000313" key="4">
    <source>
        <dbReference type="EMBL" id="KAK1377697.1"/>
    </source>
</evidence>
<dbReference type="EMBL" id="JAUIZM010000006">
    <property type="protein sequence ID" value="KAK1377697.1"/>
    <property type="molecule type" value="Genomic_DNA"/>
</dbReference>
<dbReference type="Proteomes" id="UP001237642">
    <property type="component" value="Unassembled WGS sequence"/>
</dbReference>
<feature type="chain" id="PRO_5042076530" description="Nuclear pore complex protein GP210 C-terminal Ig-like domain-containing protein" evidence="2">
    <location>
        <begin position="21"/>
        <end position="188"/>
    </location>
</feature>
<protein>
    <recommendedName>
        <fullName evidence="3">Nuclear pore complex protein GP210 C-terminal Ig-like domain-containing protein</fullName>
    </recommendedName>
</protein>
<evidence type="ECO:0000256" key="1">
    <source>
        <dbReference type="SAM" id="Phobius"/>
    </source>
</evidence>
<keyword evidence="5" id="KW-1185">Reference proteome</keyword>
<dbReference type="InterPro" id="IPR045197">
    <property type="entry name" value="NUP210-like"/>
</dbReference>
<name>A0AAD8I445_9APIA</name>
<dbReference type="Pfam" id="PF24427">
    <property type="entry name" value="Ig_GP210_16th"/>
    <property type="match status" value="1"/>
</dbReference>
<dbReference type="PANTHER" id="PTHR23019">
    <property type="entry name" value="NUCLEAR PORE MEMBRANE GLYCOPROTEIN GP210-RELATED"/>
    <property type="match status" value="1"/>
</dbReference>
<dbReference type="InterPro" id="IPR056233">
    <property type="entry name" value="Ig_GP210_16th"/>
</dbReference>
<feature type="transmembrane region" description="Helical" evidence="1">
    <location>
        <begin position="150"/>
        <end position="171"/>
    </location>
</feature>
<evidence type="ECO:0000259" key="3">
    <source>
        <dbReference type="Pfam" id="PF24427"/>
    </source>
</evidence>
<feature type="domain" description="Nuclear pore complex protein GP210 C-terminal Ig-like" evidence="3">
    <location>
        <begin position="57"/>
        <end position="134"/>
    </location>
</feature>
<keyword evidence="2" id="KW-0732">Signal</keyword>
<comment type="caution">
    <text evidence="4">The sequence shown here is derived from an EMBL/GenBank/DDBJ whole genome shotgun (WGS) entry which is preliminary data.</text>
</comment>
<keyword evidence="1" id="KW-0812">Transmembrane</keyword>
<dbReference type="AlphaFoldDB" id="A0AAD8I445"/>